<dbReference type="AlphaFoldDB" id="A0A7X0IPX0"/>
<sequence length="53" mass="5854">MNLVGAKDYSLLPLGWDEVLCASSMSVRLEITDILHSSGTKDPLFYGSTHDLR</sequence>
<dbReference type="EMBL" id="JACHBG010000004">
    <property type="protein sequence ID" value="MBB6484880.1"/>
    <property type="molecule type" value="Genomic_DNA"/>
</dbReference>
<proteinExistence type="predicted"/>
<gene>
    <name evidence="1" type="ORF">GGD46_002160</name>
</gene>
<evidence type="ECO:0000313" key="2">
    <source>
        <dbReference type="Proteomes" id="UP000565576"/>
    </source>
</evidence>
<reference evidence="1 2" key="1">
    <citation type="submission" date="2020-08" db="EMBL/GenBank/DDBJ databases">
        <title>Genomic Encyclopedia of Type Strains, Phase IV (KMG-V): Genome sequencing to study the core and pangenomes of soil and plant-associated prokaryotes.</title>
        <authorList>
            <person name="Whitman W."/>
        </authorList>
    </citation>
    <scope>NUCLEOTIDE SEQUENCE [LARGE SCALE GENOMIC DNA]</scope>
    <source>
        <strain evidence="1 2">SEMIA 4060</strain>
    </source>
</reference>
<evidence type="ECO:0000313" key="1">
    <source>
        <dbReference type="EMBL" id="MBB6484880.1"/>
    </source>
</evidence>
<organism evidence="1 2">
    <name type="scientific">Rhizobium lusitanum</name>
    <dbReference type="NCBI Taxonomy" id="293958"/>
    <lineage>
        <taxon>Bacteria</taxon>
        <taxon>Pseudomonadati</taxon>
        <taxon>Pseudomonadota</taxon>
        <taxon>Alphaproteobacteria</taxon>
        <taxon>Hyphomicrobiales</taxon>
        <taxon>Rhizobiaceae</taxon>
        <taxon>Rhizobium/Agrobacterium group</taxon>
        <taxon>Rhizobium</taxon>
    </lineage>
</organism>
<protein>
    <submittedName>
        <fullName evidence="1">Uncharacterized protein</fullName>
    </submittedName>
</protein>
<accession>A0A7X0IPX0</accession>
<name>A0A7X0IPX0_9HYPH</name>
<comment type="caution">
    <text evidence="1">The sequence shown here is derived from an EMBL/GenBank/DDBJ whole genome shotgun (WGS) entry which is preliminary data.</text>
</comment>
<dbReference type="Proteomes" id="UP000565576">
    <property type="component" value="Unassembled WGS sequence"/>
</dbReference>